<evidence type="ECO:0000313" key="2">
    <source>
        <dbReference type="Proteomes" id="UP000276133"/>
    </source>
</evidence>
<evidence type="ECO:0000313" key="1">
    <source>
        <dbReference type="EMBL" id="RNA37078.1"/>
    </source>
</evidence>
<organism evidence="1 2">
    <name type="scientific">Brachionus plicatilis</name>
    <name type="common">Marine rotifer</name>
    <name type="synonym">Brachionus muelleri</name>
    <dbReference type="NCBI Taxonomy" id="10195"/>
    <lineage>
        <taxon>Eukaryota</taxon>
        <taxon>Metazoa</taxon>
        <taxon>Spiralia</taxon>
        <taxon>Gnathifera</taxon>
        <taxon>Rotifera</taxon>
        <taxon>Eurotatoria</taxon>
        <taxon>Monogononta</taxon>
        <taxon>Pseudotrocha</taxon>
        <taxon>Ploima</taxon>
        <taxon>Brachionidae</taxon>
        <taxon>Brachionus</taxon>
    </lineage>
</organism>
<dbReference type="AlphaFoldDB" id="A0A3M7SNG5"/>
<dbReference type="EMBL" id="REGN01001097">
    <property type="protein sequence ID" value="RNA37078.1"/>
    <property type="molecule type" value="Genomic_DNA"/>
</dbReference>
<accession>A0A3M7SNG5</accession>
<keyword evidence="2" id="KW-1185">Reference proteome</keyword>
<gene>
    <name evidence="1" type="ORF">BpHYR1_005820</name>
</gene>
<protein>
    <submittedName>
        <fullName evidence="1">Uncharacterized protein</fullName>
    </submittedName>
</protein>
<sequence length="130" mass="15238">MYLSLKRTICKNCSKKEAKRQHFFIDQNFSKFSEFCFVSIIIKSYIISIKYTIIVHCSQLLTENSGNLEFFLIDGLKKRQKNSKLLSSAFINIVIEVCDRNFYRLLNQQCLLACSKLINDRFHSANKHSL</sequence>
<reference evidence="1 2" key="1">
    <citation type="journal article" date="2018" name="Sci. Rep.">
        <title>Genomic signatures of local adaptation to the degree of environmental predictability in rotifers.</title>
        <authorList>
            <person name="Franch-Gras L."/>
            <person name="Hahn C."/>
            <person name="Garcia-Roger E.M."/>
            <person name="Carmona M.J."/>
            <person name="Serra M."/>
            <person name="Gomez A."/>
        </authorList>
    </citation>
    <scope>NUCLEOTIDE SEQUENCE [LARGE SCALE GENOMIC DNA]</scope>
    <source>
        <strain evidence="1">HYR1</strain>
    </source>
</reference>
<proteinExistence type="predicted"/>
<name>A0A3M7SNG5_BRAPC</name>
<dbReference type="Proteomes" id="UP000276133">
    <property type="component" value="Unassembled WGS sequence"/>
</dbReference>
<comment type="caution">
    <text evidence="1">The sequence shown here is derived from an EMBL/GenBank/DDBJ whole genome shotgun (WGS) entry which is preliminary data.</text>
</comment>